<evidence type="ECO:0000313" key="9">
    <source>
        <dbReference type="Proteomes" id="UP000838412"/>
    </source>
</evidence>
<keyword evidence="9" id="KW-1185">Reference proteome</keyword>
<protein>
    <recommendedName>
        <fullName evidence="7">XK-related protein</fullName>
    </recommendedName>
</protein>
<dbReference type="PANTHER" id="PTHR16024:SF28">
    <property type="entry name" value="XK-RELATED PROTEIN"/>
    <property type="match status" value="1"/>
</dbReference>
<comment type="caution">
    <text evidence="7">Lacks conserved residue(s) required for the propagation of feature annotation.</text>
</comment>
<dbReference type="OrthoDB" id="10037417at2759"/>
<evidence type="ECO:0000256" key="3">
    <source>
        <dbReference type="ARBA" id="ARBA00022475"/>
    </source>
</evidence>
<evidence type="ECO:0000256" key="5">
    <source>
        <dbReference type="ARBA" id="ARBA00022989"/>
    </source>
</evidence>
<reference evidence="8" key="1">
    <citation type="submission" date="2022-01" db="EMBL/GenBank/DDBJ databases">
        <authorList>
            <person name="Braso-Vives M."/>
        </authorList>
    </citation>
    <scope>NUCLEOTIDE SEQUENCE</scope>
</reference>
<keyword evidence="5 7" id="KW-1133">Transmembrane helix</keyword>
<organism evidence="8 9">
    <name type="scientific">Branchiostoma lanceolatum</name>
    <name type="common">Common lancelet</name>
    <name type="synonym">Amphioxus lanceolatum</name>
    <dbReference type="NCBI Taxonomy" id="7740"/>
    <lineage>
        <taxon>Eukaryota</taxon>
        <taxon>Metazoa</taxon>
        <taxon>Chordata</taxon>
        <taxon>Cephalochordata</taxon>
        <taxon>Leptocardii</taxon>
        <taxon>Amphioxiformes</taxon>
        <taxon>Branchiostomatidae</taxon>
        <taxon>Branchiostoma</taxon>
    </lineage>
</organism>
<dbReference type="Pfam" id="PF09815">
    <property type="entry name" value="XK-related"/>
    <property type="match status" value="1"/>
</dbReference>
<feature type="transmembrane region" description="Helical" evidence="7">
    <location>
        <begin position="46"/>
        <end position="68"/>
    </location>
</feature>
<evidence type="ECO:0000256" key="2">
    <source>
        <dbReference type="ARBA" id="ARBA00008789"/>
    </source>
</evidence>
<dbReference type="PANTHER" id="PTHR16024">
    <property type="entry name" value="XK-RELATED PROTEIN"/>
    <property type="match status" value="1"/>
</dbReference>
<dbReference type="InterPro" id="IPR018629">
    <property type="entry name" value="XK-rel"/>
</dbReference>
<evidence type="ECO:0000256" key="1">
    <source>
        <dbReference type="ARBA" id="ARBA00004651"/>
    </source>
</evidence>
<evidence type="ECO:0000313" key="8">
    <source>
        <dbReference type="EMBL" id="CAH1267071.1"/>
    </source>
</evidence>
<comment type="subcellular location">
    <subcellularLocation>
        <location evidence="1">Cell membrane</location>
        <topology evidence="1">Multi-pass membrane protein</topology>
    </subcellularLocation>
    <subcellularLocation>
        <location evidence="7">Membrane</location>
        <topology evidence="7">Multi-pass membrane protein</topology>
    </subcellularLocation>
</comment>
<evidence type="ECO:0000256" key="6">
    <source>
        <dbReference type="ARBA" id="ARBA00023136"/>
    </source>
</evidence>
<proteinExistence type="inferred from homology"/>
<dbReference type="AlphaFoldDB" id="A0A8K0A334"/>
<keyword evidence="3" id="KW-1003">Cell membrane</keyword>
<dbReference type="GO" id="GO:0005886">
    <property type="term" value="C:plasma membrane"/>
    <property type="evidence" value="ECO:0007669"/>
    <property type="project" value="UniProtKB-SubCell"/>
</dbReference>
<accession>A0A8K0A334</accession>
<comment type="similarity">
    <text evidence="2 7">Belongs to the XK family.</text>
</comment>
<dbReference type="EMBL" id="OV696691">
    <property type="protein sequence ID" value="CAH1267071.1"/>
    <property type="molecule type" value="Genomic_DNA"/>
</dbReference>
<dbReference type="InterPro" id="IPR050895">
    <property type="entry name" value="XK-related_scramblase"/>
</dbReference>
<sequence length="159" mass="18642">MYFHKQKTTMSCWLGLRTLLGCTFYIMDFVTDVALAEEYYREGHYYWFGLTLGFALVPQIIVNMVLAYHDGYKWYYLIPLGVPVKYFQVLDSLFRGKHYPRYVPVDRQTEDQTPLARAVNHLLPLARLVGTLLESLPEICLQIYILLLAMTMATETRRD</sequence>
<dbReference type="Proteomes" id="UP000838412">
    <property type="component" value="Chromosome 6"/>
</dbReference>
<evidence type="ECO:0000256" key="4">
    <source>
        <dbReference type="ARBA" id="ARBA00022692"/>
    </source>
</evidence>
<evidence type="ECO:0000256" key="7">
    <source>
        <dbReference type="RuleBase" id="RU910716"/>
    </source>
</evidence>
<keyword evidence="6 7" id="KW-0472">Membrane</keyword>
<keyword evidence="4 7" id="KW-0812">Transmembrane</keyword>
<name>A0A8K0A334_BRALA</name>
<gene>
    <name evidence="8" type="primary">Hypp3674</name>
    <name evidence="8" type="ORF">BLAG_LOCUS20546</name>
</gene>